<dbReference type="SUPFAM" id="SSF52540">
    <property type="entry name" value="P-loop containing nucleoside triphosphate hydrolases"/>
    <property type="match status" value="1"/>
</dbReference>
<protein>
    <submittedName>
        <fullName evidence="2">Adenylate kinase</fullName>
    </submittedName>
</protein>
<sequence>MKTNSGGPGSQKGSVVEELVSEYNFEGINVENTLFENIASLAGSTDYDNLVTIDWLLSMISEQIVNSSKKFFVIDIVPTISAIQRCASFRERNHDDDMEKFEKRVIIMALDLNLIDEKILLGRANTKEKKNEKELSPELSAFMKGVDEADKGRLEKRYEAYCKCSIPFLTYFQSSKRILRFDITTTTRSRRIIRTLNGVLHNLGLSKNNPAVRAILFAQSMYYFLLCETILNLFISKFAILTQFNLLACFAYKLWCCFR</sequence>
<name>A0A0N5AJE9_9BILA</name>
<organism evidence="1 2">
    <name type="scientific">Syphacia muris</name>
    <dbReference type="NCBI Taxonomy" id="451379"/>
    <lineage>
        <taxon>Eukaryota</taxon>
        <taxon>Metazoa</taxon>
        <taxon>Ecdysozoa</taxon>
        <taxon>Nematoda</taxon>
        <taxon>Chromadorea</taxon>
        <taxon>Rhabditida</taxon>
        <taxon>Spirurina</taxon>
        <taxon>Oxyuridomorpha</taxon>
        <taxon>Oxyuroidea</taxon>
        <taxon>Oxyuridae</taxon>
        <taxon>Syphacia</taxon>
    </lineage>
</organism>
<evidence type="ECO:0000313" key="2">
    <source>
        <dbReference type="WBParaSite" id="SMUV_0000458701-mRNA-1"/>
    </source>
</evidence>
<reference evidence="2" key="1">
    <citation type="submission" date="2017-02" db="UniProtKB">
        <authorList>
            <consortium name="WormBaseParasite"/>
        </authorList>
    </citation>
    <scope>IDENTIFICATION</scope>
</reference>
<evidence type="ECO:0000313" key="1">
    <source>
        <dbReference type="Proteomes" id="UP000046393"/>
    </source>
</evidence>
<proteinExistence type="predicted"/>
<dbReference type="InterPro" id="IPR027417">
    <property type="entry name" value="P-loop_NTPase"/>
</dbReference>
<accession>A0A0N5AJE9</accession>
<dbReference type="Gene3D" id="3.40.50.300">
    <property type="entry name" value="P-loop containing nucleotide triphosphate hydrolases"/>
    <property type="match status" value="1"/>
</dbReference>
<dbReference type="AlphaFoldDB" id="A0A0N5AJE9"/>
<dbReference type="WBParaSite" id="SMUV_0000458701-mRNA-1">
    <property type="protein sequence ID" value="SMUV_0000458701-mRNA-1"/>
    <property type="gene ID" value="SMUV_0000458701"/>
</dbReference>
<keyword evidence="1" id="KW-1185">Reference proteome</keyword>
<dbReference type="Proteomes" id="UP000046393">
    <property type="component" value="Unplaced"/>
</dbReference>
<dbReference type="STRING" id="451379.A0A0N5AJE9"/>